<dbReference type="SUPFAM" id="SSF51735">
    <property type="entry name" value="NAD(P)-binding Rossmann-fold domains"/>
    <property type="match status" value="1"/>
</dbReference>
<keyword evidence="2" id="KW-1185">Reference proteome</keyword>
<dbReference type="Proteomes" id="UP000315295">
    <property type="component" value="Unassembled WGS sequence"/>
</dbReference>
<sequence>MLTRWWRTGFSPVRDHSDLLTALTRRFTWLTQKRDLVEIPWFESRAEYIVESTDVFTDKEKVAAHLKNWSEAHLMGVLICENKEVSSGDQKEESMAAQAARYLIIVVHRTAAIGP</sequence>
<dbReference type="EMBL" id="VIEB01000431">
    <property type="protein sequence ID" value="TQD91112.1"/>
    <property type="molecule type" value="Genomic_DNA"/>
</dbReference>
<proteinExistence type="predicted"/>
<dbReference type="InterPro" id="IPR036291">
    <property type="entry name" value="NAD(P)-bd_dom_sf"/>
</dbReference>
<gene>
    <name evidence="1" type="ORF">C1H46_023287</name>
</gene>
<dbReference type="AlphaFoldDB" id="A0A540LXX1"/>
<evidence type="ECO:0000313" key="1">
    <source>
        <dbReference type="EMBL" id="TQD91112.1"/>
    </source>
</evidence>
<reference evidence="1 2" key="1">
    <citation type="journal article" date="2019" name="G3 (Bethesda)">
        <title>Sequencing of a Wild Apple (Malus baccata) Genome Unravels the Differences Between Cultivated and Wild Apple Species Regarding Disease Resistance and Cold Tolerance.</title>
        <authorList>
            <person name="Chen X."/>
        </authorList>
    </citation>
    <scope>NUCLEOTIDE SEQUENCE [LARGE SCALE GENOMIC DNA]</scope>
    <source>
        <strain evidence="2">cv. Shandingzi</strain>
        <tissue evidence="1">Leaves</tissue>
    </source>
</reference>
<organism evidence="1 2">
    <name type="scientific">Malus baccata</name>
    <name type="common">Siberian crab apple</name>
    <name type="synonym">Pyrus baccata</name>
    <dbReference type="NCBI Taxonomy" id="106549"/>
    <lineage>
        <taxon>Eukaryota</taxon>
        <taxon>Viridiplantae</taxon>
        <taxon>Streptophyta</taxon>
        <taxon>Embryophyta</taxon>
        <taxon>Tracheophyta</taxon>
        <taxon>Spermatophyta</taxon>
        <taxon>Magnoliopsida</taxon>
        <taxon>eudicotyledons</taxon>
        <taxon>Gunneridae</taxon>
        <taxon>Pentapetalae</taxon>
        <taxon>rosids</taxon>
        <taxon>fabids</taxon>
        <taxon>Rosales</taxon>
        <taxon>Rosaceae</taxon>
        <taxon>Amygdaloideae</taxon>
        <taxon>Maleae</taxon>
        <taxon>Malus</taxon>
    </lineage>
</organism>
<dbReference type="STRING" id="106549.A0A540LXX1"/>
<name>A0A540LXX1_MALBA</name>
<evidence type="ECO:0000313" key="2">
    <source>
        <dbReference type="Proteomes" id="UP000315295"/>
    </source>
</evidence>
<comment type="caution">
    <text evidence="1">The sequence shown here is derived from an EMBL/GenBank/DDBJ whole genome shotgun (WGS) entry which is preliminary data.</text>
</comment>
<protein>
    <submittedName>
        <fullName evidence="1">Uncharacterized protein</fullName>
    </submittedName>
</protein>
<accession>A0A540LXX1</accession>
<dbReference type="Gene3D" id="3.40.50.720">
    <property type="entry name" value="NAD(P)-binding Rossmann-like Domain"/>
    <property type="match status" value="1"/>
</dbReference>